<dbReference type="InterPro" id="IPR011990">
    <property type="entry name" value="TPR-like_helical_dom_sf"/>
</dbReference>
<dbReference type="PANTHER" id="PTHR44917:SF1">
    <property type="entry name" value="PROTEIN HIGH CHLOROPHYLL FLUORESCENT 107"/>
    <property type="match status" value="1"/>
</dbReference>
<dbReference type="EMBL" id="HBHW01018231">
    <property type="protein sequence ID" value="CAE0046017.1"/>
    <property type="molecule type" value="Transcribed_RNA"/>
</dbReference>
<sequence length="293" mass="32439">MAFVGVVGFGRGGRAVADCKKAPDGSGVTMRAAKIPHSSVAGKEYQKGDPENAQEYFKSYVATHPRDWRIRKQWAEFESRNGALDHAVEILEKAVEEFSSRSSLWSLLAGLEERCGNRKKAVVVYKKAIQEAGECSCLLLPWAVLEAEVGNVKTARDIFKKVIEHNPTDKNAYQAWGYMEFHAANDLAAARAVFEQGTRCCPDAAGLWLAWAQLEDEAGDAKLSERYFCEAAMADPREGSIWHAWGLMEVCFKPAQGRFYSRECPTKVEKADASASLFRIGATRSFWARGGTV</sequence>
<protein>
    <recommendedName>
        <fullName evidence="2">PsbB mRNA maturation factor Mbb1</fullName>
    </recommendedName>
</protein>
<dbReference type="AlphaFoldDB" id="A0A7S2ZQ51"/>
<dbReference type="InterPro" id="IPR044624">
    <property type="entry name" value="Mbb1-like"/>
</dbReference>
<evidence type="ECO:0000313" key="1">
    <source>
        <dbReference type="EMBL" id="CAE0046017.1"/>
    </source>
</evidence>
<dbReference type="PANTHER" id="PTHR44917">
    <property type="entry name" value="PROTEIN HIGH CHLOROPHYLL FLUORESCENT 107"/>
    <property type="match status" value="1"/>
</dbReference>
<dbReference type="GO" id="GO:0006397">
    <property type="term" value="P:mRNA processing"/>
    <property type="evidence" value="ECO:0007669"/>
    <property type="project" value="InterPro"/>
</dbReference>
<dbReference type="SUPFAM" id="SSF48452">
    <property type="entry name" value="TPR-like"/>
    <property type="match status" value="2"/>
</dbReference>
<accession>A0A7S2ZQ51</accession>
<dbReference type="InterPro" id="IPR003107">
    <property type="entry name" value="HAT"/>
</dbReference>
<organism evidence="1">
    <name type="scientific">Rhodosorus marinus</name>
    <dbReference type="NCBI Taxonomy" id="101924"/>
    <lineage>
        <taxon>Eukaryota</taxon>
        <taxon>Rhodophyta</taxon>
        <taxon>Stylonematophyceae</taxon>
        <taxon>Stylonematales</taxon>
        <taxon>Stylonemataceae</taxon>
        <taxon>Rhodosorus</taxon>
    </lineage>
</organism>
<evidence type="ECO:0008006" key="2">
    <source>
        <dbReference type="Google" id="ProtNLM"/>
    </source>
</evidence>
<dbReference type="Gene3D" id="1.25.40.10">
    <property type="entry name" value="Tetratricopeptide repeat domain"/>
    <property type="match status" value="1"/>
</dbReference>
<dbReference type="Pfam" id="PF14559">
    <property type="entry name" value="TPR_19"/>
    <property type="match status" value="1"/>
</dbReference>
<gene>
    <name evidence="1" type="ORF">RMAR00112_LOCUS13994</name>
</gene>
<proteinExistence type="predicted"/>
<dbReference type="SMART" id="SM00386">
    <property type="entry name" value="HAT"/>
    <property type="match status" value="4"/>
</dbReference>
<dbReference type="GO" id="GO:0003729">
    <property type="term" value="F:mRNA binding"/>
    <property type="evidence" value="ECO:0007669"/>
    <property type="project" value="InterPro"/>
</dbReference>
<name>A0A7S2ZQ51_9RHOD</name>
<reference evidence="1" key="1">
    <citation type="submission" date="2021-01" db="EMBL/GenBank/DDBJ databases">
        <authorList>
            <person name="Corre E."/>
            <person name="Pelletier E."/>
            <person name="Niang G."/>
            <person name="Scheremetjew M."/>
            <person name="Finn R."/>
            <person name="Kale V."/>
            <person name="Holt S."/>
            <person name="Cochrane G."/>
            <person name="Meng A."/>
            <person name="Brown T."/>
            <person name="Cohen L."/>
        </authorList>
    </citation>
    <scope>NUCLEOTIDE SEQUENCE</scope>
    <source>
        <strain evidence="1">CCMP 769</strain>
    </source>
</reference>